<reference evidence="2 3" key="1">
    <citation type="submission" date="2017-02" db="EMBL/GenBank/DDBJ databases">
        <authorList>
            <person name="Peterson S.W."/>
        </authorList>
    </citation>
    <scope>NUCLEOTIDE SEQUENCE [LARGE SCALE GENOMIC DNA]</scope>
    <source>
        <strain evidence="2 3">DSM 16080</strain>
    </source>
</reference>
<evidence type="ECO:0000259" key="1">
    <source>
        <dbReference type="Pfam" id="PF07238"/>
    </source>
</evidence>
<dbReference type="EMBL" id="FUYC01000006">
    <property type="protein sequence ID" value="SKA83103.1"/>
    <property type="molecule type" value="Genomic_DNA"/>
</dbReference>
<proteinExistence type="predicted"/>
<evidence type="ECO:0000313" key="2">
    <source>
        <dbReference type="EMBL" id="SKA83103.1"/>
    </source>
</evidence>
<gene>
    <name evidence="2" type="ORF">SAMN02745704_01596</name>
</gene>
<dbReference type="Gene3D" id="2.40.10.220">
    <property type="entry name" value="predicted glycosyltransferase like domains"/>
    <property type="match status" value="1"/>
</dbReference>
<dbReference type="Proteomes" id="UP000190027">
    <property type="component" value="Unassembled WGS sequence"/>
</dbReference>
<dbReference type="OrthoDB" id="9851393at2"/>
<dbReference type="AlphaFoldDB" id="A0A1T4X0D1"/>
<dbReference type="SUPFAM" id="SSF141371">
    <property type="entry name" value="PilZ domain-like"/>
    <property type="match status" value="1"/>
</dbReference>
<dbReference type="Pfam" id="PF07238">
    <property type="entry name" value="PilZ"/>
    <property type="match status" value="1"/>
</dbReference>
<protein>
    <submittedName>
        <fullName evidence="2">PilZ domain-containing protein</fullName>
    </submittedName>
</protein>
<accession>A0A1T4X0D1</accession>
<dbReference type="InterPro" id="IPR009875">
    <property type="entry name" value="PilZ_domain"/>
</dbReference>
<dbReference type="STRING" id="1121449.SAMN02745704_01596"/>
<dbReference type="GO" id="GO:0035438">
    <property type="term" value="F:cyclic-di-GMP binding"/>
    <property type="evidence" value="ECO:0007669"/>
    <property type="project" value="InterPro"/>
</dbReference>
<sequence>MTQEATRRFEERRMHVRYECRRGAVCELALRTGPHDFAVEDISGGGMRINSKDPRTAEAFREDMPVRIMAGGTGATCPMDDLTGRVIWVRTDQGSVQVGIEFDEPLESKLDYYLEVFLNSETIPG</sequence>
<keyword evidence="3" id="KW-1185">Reference proteome</keyword>
<dbReference type="RefSeq" id="WP_078717168.1">
    <property type="nucleotide sequence ID" value="NZ_FUYC01000006.1"/>
</dbReference>
<evidence type="ECO:0000313" key="3">
    <source>
        <dbReference type="Proteomes" id="UP000190027"/>
    </source>
</evidence>
<feature type="domain" description="PilZ" evidence="1">
    <location>
        <begin position="11"/>
        <end position="108"/>
    </location>
</feature>
<name>A0A1T4X0D1_9BACT</name>
<organism evidence="2 3">
    <name type="scientific">Paucidesulfovibrio gracilis DSM 16080</name>
    <dbReference type="NCBI Taxonomy" id="1121449"/>
    <lineage>
        <taxon>Bacteria</taxon>
        <taxon>Pseudomonadati</taxon>
        <taxon>Thermodesulfobacteriota</taxon>
        <taxon>Desulfovibrionia</taxon>
        <taxon>Desulfovibrionales</taxon>
        <taxon>Desulfovibrionaceae</taxon>
        <taxon>Paucidesulfovibrio</taxon>
    </lineage>
</organism>